<dbReference type="Pfam" id="PF13365">
    <property type="entry name" value="Trypsin_2"/>
    <property type="match status" value="1"/>
</dbReference>
<evidence type="ECO:0000256" key="3">
    <source>
        <dbReference type="ARBA" id="ARBA00022801"/>
    </source>
</evidence>
<dbReference type="PANTHER" id="PTHR43343:SF3">
    <property type="entry name" value="PROTEASE DO-LIKE 8, CHLOROPLASTIC"/>
    <property type="match status" value="1"/>
</dbReference>
<keyword evidence="2 5" id="KW-0645">Protease</keyword>
<evidence type="ECO:0000313" key="5">
    <source>
        <dbReference type="EMBL" id="SBV91457.1"/>
    </source>
</evidence>
<evidence type="ECO:0000256" key="1">
    <source>
        <dbReference type="ARBA" id="ARBA00010541"/>
    </source>
</evidence>
<dbReference type="GO" id="GO:0006508">
    <property type="term" value="P:proteolysis"/>
    <property type="evidence" value="ECO:0007669"/>
    <property type="project" value="UniProtKB-KW"/>
</dbReference>
<dbReference type="SUPFAM" id="SSF50494">
    <property type="entry name" value="Trypsin-like serine proteases"/>
    <property type="match status" value="1"/>
</dbReference>
<dbReference type="PRINTS" id="PR00834">
    <property type="entry name" value="PROTEASES2C"/>
</dbReference>
<dbReference type="Gene3D" id="2.40.10.10">
    <property type="entry name" value="Trypsin-like serine proteases"/>
    <property type="match status" value="2"/>
</dbReference>
<organism evidence="5">
    <name type="scientific">uncultured Alphaproteobacteria bacterium</name>
    <dbReference type="NCBI Taxonomy" id="91750"/>
    <lineage>
        <taxon>Bacteria</taxon>
        <taxon>Pseudomonadati</taxon>
        <taxon>Pseudomonadota</taxon>
        <taxon>Alphaproteobacteria</taxon>
        <taxon>environmental samples</taxon>
    </lineage>
</organism>
<dbReference type="AlphaFoldDB" id="A0A212IW87"/>
<feature type="signal peptide" evidence="4">
    <location>
        <begin position="1"/>
        <end position="18"/>
    </location>
</feature>
<dbReference type="GO" id="GO:0004252">
    <property type="term" value="F:serine-type endopeptidase activity"/>
    <property type="evidence" value="ECO:0007669"/>
    <property type="project" value="InterPro"/>
</dbReference>
<gene>
    <name evidence="5" type="ORF">KL86APRO_10128</name>
</gene>
<proteinExistence type="inferred from homology"/>
<name>A0A212IW87_9PROT</name>
<dbReference type="InterPro" id="IPR043504">
    <property type="entry name" value="Peptidase_S1_PA_chymotrypsin"/>
</dbReference>
<keyword evidence="4" id="KW-0732">Signal</keyword>
<dbReference type="InterPro" id="IPR051201">
    <property type="entry name" value="Chloro_Bact_Ser_Proteases"/>
</dbReference>
<feature type="chain" id="PRO_5013030158" evidence="4">
    <location>
        <begin position="19"/>
        <end position="304"/>
    </location>
</feature>
<protein>
    <submittedName>
        <fullName evidence="5">Trypsin-like serine proteases, typically periplasmic, contain C-terminal PDZ domain</fullName>
    </submittedName>
</protein>
<dbReference type="PANTHER" id="PTHR43343">
    <property type="entry name" value="PEPTIDASE S12"/>
    <property type="match status" value="1"/>
</dbReference>
<comment type="similarity">
    <text evidence="1">Belongs to the peptidase S1C family.</text>
</comment>
<dbReference type="EMBL" id="FLUO01000001">
    <property type="protein sequence ID" value="SBV91457.1"/>
    <property type="molecule type" value="Genomic_DNA"/>
</dbReference>
<reference evidence="5" key="1">
    <citation type="submission" date="2016-04" db="EMBL/GenBank/DDBJ databases">
        <authorList>
            <person name="Evans L.H."/>
            <person name="Alamgir A."/>
            <person name="Owens N."/>
            <person name="Weber N.D."/>
            <person name="Virtaneva K."/>
            <person name="Barbian K."/>
            <person name="Babar A."/>
            <person name="Rosenke K."/>
        </authorList>
    </citation>
    <scope>NUCLEOTIDE SEQUENCE</scope>
    <source>
        <strain evidence="5">86</strain>
    </source>
</reference>
<accession>A0A212IW87</accession>
<sequence>MKRLIVAACCLVSFAASAAEPTRAQLEARLDALETTLAGDVCLDPRAARAVLEAGLPGESSAAPAVEKPTAAAARAALPADAALPRDQLVARLKQAVVLVLTPEASGSGFFVTPDTLITNAHVIEGANGKIALIGPGVGGAEMAQVVAVEAGKGGLQARDYAILRVTGAKAKATLPIAAQATELEPVIAAGFPGLLLDNDIHFQRLLRGTPTGLPDLILSQGSIMAVQNRGSSLPTIAHSAAISAGNSGGPLVDSCGRVVGINTFIRVSVDQASHAGYAIAAEDVLRFLAERGVRPTVSAAPCR</sequence>
<evidence type="ECO:0000256" key="2">
    <source>
        <dbReference type="ARBA" id="ARBA00022670"/>
    </source>
</evidence>
<dbReference type="InterPro" id="IPR009003">
    <property type="entry name" value="Peptidase_S1_PA"/>
</dbReference>
<dbReference type="InterPro" id="IPR001940">
    <property type="entry name" value="Peptidase_S1C"/>
</dbReference>
<evidence type="ECO:0000256" key="4">
    <source>
        <dbReference type="SAM" id="SignalP"/>
    </source>
</evidence>
<keyword evidence="3" id="KW-0378">Hydrolase</keyword>